<dbReference type="CDD" id="cd07035">
    <property type="entry name" value="TPP_PYR_POX_like"/>
    <property type="match status" value="1"/>
</dbReference>
<dbReference type="Pfam" id="PF02776">
    <property type="entry name" value="TPP_enzyme_N"/>
    <property type="match status" value="1"/>
</dbReference>
<feature type="non-terminal residue" evidence="7">
    <location>
        <position position="1"/>
    </location>
</feature>
<dbReference type="InterPro" id="IPR045025">
    <property type="entry name" value="HACL1-like"/>
</dbReference>
<keyword evidence="4" id="KW-0456">Lyase</keyword>
<dbReference type="SUPFAM" id="SSF52467">
    <property type="entry name" value="DHS-like NAD/FAD-binding domain"/>
    <property type="match status" value="1"/>
</dbReference>
<evidence type="ECO:0000313" key="7">
    <source>
        <dbReference type="EMBL" id="SVB62805.1"/>
    </source>
</evidence>
<keyword evidence="2" id="KW-0479">Metal-binding</keyword>
<evidence type="ECO:0000256" key="4">
    <source>
        <dbReference type="ARBA" id="ARBA00023239"/>
    </source>
</evidence>
<keyword evidence="3" id="KW-0460">Magnesium</keyword>
<dbReference type="InterPro" id="IPR012001">
    <property type="entry name" value="Thiamin_PyroP_enz_TPP-bd_dom"/>
</dbReference>
<dbReference type="GO" id="GO:0001561">
    <property type="term" value="P:fatty acid alpha-oxidation"/>
    <property type="evidence" value="ECO:0007669"/>
    <property type="project" value="TreeGrafter"/>
</dbReference>
<evidence type="ECO:0000259" key="6">
    <source>
        <dbReference type="Pfam" id="PF02776"/>
    </source>
</evidence>
<sequence>MLETAVDTQGNEEEIGELTDGFHLIIDALKLNGIKTIYNVPGIPITDLGRHMQANGMRVLSFRHEQAAGYAAAIAGFLTKKPGVCMTVSAPGFLNGLTALAHATTNCFPMILISGSSEREIVDLMQGDYEEMDQLAVAKPLCKAAYRILHVEDIGIGIARAYRAAVSGRPGGVYLDLPASLLGQTMGADEGANSLVKVIDGAPAQIPASEAVERALNVLKSAKRPLIILGKGAAYAQSDIEIRAFIEKRGVPYLPM</sequence>
<evidence type="ECO:0008006" key="8">
    <source>
        <dbReference type="Google" id="ProtNLM"/>
    </source>
</evidence>
<protein>
    <recommendedName>
        <fullName evidence="8">Thiamine pyrophosphate enzyme N-terminal TPP-binding domain-containing protein</fullName>
    </recommendedName>
</protein>
<name>A0A382FJH4_9ZZZZ</name>
<evidence type="ECO:0000259" key="5">
    <source>
        <dbReference type="Pfam" id="PF00205"/>
    </source>
</evidence>
<evidence type="ECO:0000256" key="2">
    <source>
        <dbReference type="ARBA" id="ARBA00022723"/>
    </source>
</evidence>
<dbReference type="Pfam" id="PF00205">
    <property type="entry name" value="TPP_enzyme_M"/>
    <property type="match status" value="1"/>
</dbReference>
<accession>A0A382FJH4</accession>
<dbReference type="InterPro" id="IPR012000">
    <property type="entry name" value="Thiamin_PyroP_enz_cen_dom"/>
</dbReference>
<dbReference type="GO" id="GO:0033611">
    <property type="term" value="P:oxalate catabolic process"/>
    <property type="evidence" value="ECO:0007669"/>
    <property type="project" value="TreeGrafter"/>
</dbReference>
<feature type="non-terminal residue" evidence="7">
    <location>
        <position position="256"/>
    </location>
</feature>
<dbReference type="PANTHER" id="PTHR43710:SF2">
    <property type="entry name" value="2-HYDROXYACYL-COA LYASE 1"/>
    <property type="match status" value="1"/>
</dbReference>
<feature type="domain" description="Thiamine pyrophosphate enzyme N-terminal TPP-binding" evidence="6">
    <location>
        <begin position="21"/>
        <end position="136"/>
    </location>
</feature>
<dbReference type="GO" id="GO:0008949">
    <property type="term" value="F:oxalyl-CoA decarboxylase activity"/>
    <property type="evidence" value="ECO:0007669"/>
    <property type="project" value="TreeGrafter"/>
</dbReference>
<dbReference type="InterPro" id="IPR029061">
    <property type="entry name" value="THDP-binding"/>
</dbReference>
<dbReference type="GO" id="GO:0030976">
    <property type="term" value="F:thiamine pyrophosphate binding"/>
    <property type="evidence" value="ECO:0007669"/>
    <property type="project" value="InterPro"/>
</dbReference>
<dbReference type="AlphaFoldDB" id="A0A382FJH4"/>
<dbReference type="InterPro" id="IPR029035">
    <property type="entry name" value="DHS-like_NAD/FAD-binding_dom"/>
</dbReference>
<evidence type="ECO:0000256" key="1">
    <source>
        <dbReference type="ARBA" id="ARBA00001964"/>
    </source>
</evidence>
<dbReference type="GO" id="GO:0000287">
    <property type="term" value="F:magnesium ion binding"/>
    <property type="evidence" value="ECO:0007669"/>
    <property type="project" value="InterPro"/>
</dbReference>
<dbReference type="PANTHER" id="PTHR43710">
    <property type="entry name" value="2-HYDROXYACYL-COA LYASE"/>
    <property type="match status" value="1"/>
</dbReference>
<comment type="cofactor">
    <cofactor evidence="1">
        <name>thiamine diphosphate</name>
        <dbReference type="ChEBI" id="CHEBI:58937"/>
    </cofactor>
</comment>
<organism evidence="7">
    <name type="scientific">marine metagenome</name>
    <dbReference type="NCBI Taxonomy" id="408172"/>
    <lineage>
        <taxon>unclassified sequences</taxon>
        <taxon>metagenomes</taxon>
        <taxon>ecological metagenomes</taxon>
    </lineage>
</organism>
<dbReference type="EMBL" id="UINC01050165">
    <property type="protein sequence ID" value="SVB62805.1"/>
    <property type="molecule type" value="Genomic_DNA"/>
</dbReference>
<feature type="domain" description="Thiamine pyrophosphate enzyme central" evidence="5">
    <location>
        <begin position="212"/>
        <end position="254"/>
    </location>
</feature>
<gene>
    <name evidence="7" type="ORF">METZ01_LOCUS215659</name>
</gene>
<dbReference type="FunFam" id="3.40.50.970:FF:000040">
    <property type="entry name" value="Oxalyl-CoA decarboxylase"/>
    <property type="match status" value="1"/>
</dbReference>
<dbReference type="Gene3D" id="3.40.50.970">
    <property type="match status" value="1"/>
</dbReference>
<dbReference type="Gene3D" id="3.40.50.1220">
    <property type="entry name" value="TPP-binding domain"/>
    <property type="match status" value="1"/>
</dbReference>
<dbReference type="SUPFAM" id="SSF52518">
    <property type="entry name" value="Thiamin diphosphate-binding fold (THDP-binding)"/>
    <property type="match status" value="1"/>
</dbReference>
<reference evidence="7" key="1">
    <citation type="submission" date="2018-05" db="EMBL/GenBank/DDBJ databases">
        <authorList>
            <person name="Lanie J.A."/>
            <person name="Ng W.-L."/>
            <person name="Kazmierczak K.M."/>
            <person name="Andrzejewski T.M."/>
            <person name="Davidsen T.M."/>
            <person name="Wayne K.J."/>
            <person name="Tettelin H."/>
            <person name="Glass J.I."/>
            <person name="Rusch D."/>
            <person name="Podicherti R."/>
            <person name="Tsui H.-C.T."/>
            <person name="Winkler M.E."/>
        </authorList>
    </citation>
    <scope>NUCLEOTIDE SEQUENCE</scope>
</reference>
<proteinExistence type="predicted"/>
<evidence type="ECO:0000256" key="3">
    <source>
        <dbReference type="ARBA" id="ARBA00022842"/>
    </source>
</evidence>